<feature type="domain" description="Terminase large subunit-like endonuclease" evidence="2">
    <location>
        <begin position="521"/>
        <end position="587"/>
    </location>
</feature>
<dbReference type="Pfam" id="PF03354">
    <property type="entry name" value="TerL_ATPase"/>
    <property type="match status" value="1"/>
</dbReference>
<evidence type="ECO:0000313" key="3">
    <source>
        <dbReference type="EMBL" id="ACL56981.1"/>
    </source>
</evidence>
<dbReference type="STRING" id="460265.Mnod_1994"/>
<evidence type="ECO:0000259" key="1">
    <source>
        <dbReference type="Pfam" id="PF03354"/>
    </source>
</evidence>
<accession>B8IT95</accession>
<dbReference type="GO" id="GO:0004519">
    <property type="term" value="F:endonuclease activity"/>
    <property type="evidence" value="ECO:0007669"/>
    <property type="project" value="InterPro"/>
</dbReference>
<dbReference type="InterPro" id="IPR005021">
    <property type="entry name" value="Terminase_largesu-like"/>
</dbReference>
<dbReference type="PANTHER" id="PTHR41287">
    <property type="match status" value="1"/>
</dbReference>
<evidence type="ECO:0000259" key="2">
    <source>
        <dbReference type="Pfam" id="PF20441"/>
    </source>
</evidence>
<sequence>MPISGPSRSDPTTAWAEDVVAGRIVAGELVRHAAERHLRDRRDGARRGLHWRPEIAARALGFLPAVLTITAGAKAGEPFVPLPWHTFVIGSLFGWRKDSGRMRFRAGWLETGKGQAKSPLMAAVGLYLMGWAGIPRSEVYAIGQDRATANVLFGDAVAMCRAPIPGAEDDSDTLEQRGEVVIRGEGDNAWKIEHIETGSKFRALANGEAVSGPRPTAVLADEIHEFKANAAIETWRRAVAKMPGDALMLLGTNTPATTQIVGTDYSEFYQKVARGEIQDDEAFAFIARVDKADRESVFEDESCWPKALPALGITFPIENIRGEVNTAKQLLSTALSVKRLYFGIPIGATAFWIAEEAWVAVQGKVDAQALRGQPCWLALDLSKKNDLTALTAVWVGGDGHHFAKTWYWTTREGIADRARADQAPYDQWAERPEETGLVAVPGAVIDKTFVAAEVARLVAEHDVQFLAFDPAGMADFEAACEEIGLPVWRYQGPGEPEGEGLKLVAHGQGKRIVFEDRALCMPRSIERLEDLILTGGIAIDASPVTYACAANAHVDADGQGNRAFDKKRSRGRIDGLVTIAMAVGAASADLPDSGPSVYETRGILEIEIDAI</sequence>
<keyword evidence="4" id="KW-1185">Reference proteome</keyword>
<protein>
    <submittedName>
        <fullName evidence="3">Terminase</fullName>
    </submittedName>
</protein>
<dbReference type="InterPro" id="IPR046461">
    <property type="entry name" value="TerL_ATPase"/>
</dbReference>
<dbReference type="Pfam" id="PF20441">
    <property type="entry name" value="TerL_nuclease"/>
    <property type="match status" value="2"/>
</dbReference>
<dbReference type="InterPro" id="IPR027417">
    <property type="entry name" value="P-loop_NTPase"/>
</dbReference>
<feature type="domain" description="Terminase large subunit-like endonuclease" evidence="2">
    <location>
        <begin position="276"/>
        <end position="483"/>
    </location>
</feature>
<feature type="domain" description="Terminase large subunit-like ATPase" evidence="1">
    <location>
        <begin position="83"/>
        <end position="253"/>
    </location>
</feature>
<dbReference type="KEGG" id="mno:Mnod_1994"/>
<gene>
    <name evidence="3" type="ordered locus">Mnod_1994</name>
</gene>
<evidence type="ECO:0000313" key="4">
    <source>
        <dbReference type="Proteomes" id="UP000008207"/>
    </source>
</evidence>
<dbReference type="Proteomes" id="UP000008207">
    <property type="component" value="Chromosome"/>
</dbReference>
<dbReference type="RefSeq" id="WP_015928670.1">
    <property type="nucleotide sequence ID" value="NC_011894.1"/>
</dbReference>
<proteinExistence type="predicted"/>
<dbReference type="eggNOG" id="COG4626">
    <property type="taxonomic scope" value="Bacteria"/>
</dbReference>
<dbReference type="Gene3D" id="3.40.50.300">
    <property type="entry name" value="P-loop containing nucleotide triphosphate hydrolases"/>
    <property type="match status" value="1"/>
</dbReference>
<dbReference type="OrthoDB" id="9760250at2"/>
<name>B8IT95_METNO</name>
<dbReference type="HOGENOM" id="CLU_026632_6_0_5"/>
<dbReference type="AlphaFoldDB" id="B8IT95"/>
<reference evidence="3 4" key="1">
    <citation type="submission" date="2009-01" db="EMBL/GenBank/DDBJ databases">
        <title>Complete sequence of chromosome of Methylobacterium nodulans ORS 2060.</title>
        <authorList>
            <consortium name="US DOE Joint Genome Institute"/>
            <person name="Lucas S."/>
            <person name="Copeland A."/>
            <person name="Lapidus A."/>
            <person name="Glavina del Rio T."/>
            <person name="Dalin E."/>
            <person name="Tice H."/>
            <person name="Bruce D."/>
            <person name="Goodwin L."/>
            <person name="Pitluck S."/>
            <person name="Sims D."/>
            <person name="Brettin T."/>
            <person name="Detter J.C."/>
            <person name="Han C."/>
            <person name="Larimer F."/>
            <person name="Land M."/>
            <person name="Hauser L."/>
            <person name="Kyrpides N."/>
            <person name="Ivanova N."/>
            <person name="Marx C.J."/>
            <person name="Richardson P."/>
        </authorList>
    </citation>
    <scope>NUCLEOTIDE SEQUENCE [LARGE SCALE GENOMIC DNA]</scope>
    <source>
        <strain evidence="4">LMG 21967 / CNCM I-2342 / ORS 2060</strain>
    </source>
</reference>
<dbReference type="PANTHER" id="PTHR41287:SF1">
    <property type="entry name" value="PROTEIN YMFN"/>
    <property type="match status" value="1"/>
</dbReference>
<organism evidence="3 4">
    <name type="scientific">Methylobacterium nodulans (strain LMG 21967 / CNCM I-2342 / ORS 2060)</name>
    <dbReference type="NCBI Taxonomy" id="460265"/>
    <lineage>
        <taxon>Bacteria</taxon>
        <taxon>Pseudomonadati</taxon>
        <taxon>Pseudomonadota</taxon>
        <taxon>Alphaproteobacteria</taxon>
        <taxon>Hyphomicrobiales</taxon>
        <taxon>Methylobacteriaceae</taxon>
        <taxon>Methylobacterium</taxon>
    </lineage>
</organism>
<dbReference type="EMBL" id="CP001349">
    <property type="protein sequence ID" value="ACL56981.1"/>
    <property type="molecule type" value="Genomic_DNA"/>
</dbReference>
<dbReference type="InterPro" id="IPR046462">
    <property type="entry name" value="TerL_nuclease"/>
</dbReference>